<feature type="compositionally biased region" description="Pro residues" evidence="1">
    <location>
        <begin position="225"/>
        <end position="240"/>
    </location>
</feature>
<feature type="compositionally biased region" description="Basic and acidic residues" evidence="1">
    <location>
        <begin position="178"/>
        <end position="191"/>
    </location>
</feature>
<dbReference type="Proteomes" id="UP000789595">
    <property type="component" value="Unassembled WGS sequence"/>
</dbReference>
<protein>
    <recommendedName>
        <fullName evidence="4">Tudor domain-containing protein</fullName>
    </recommendedName>
</protein>
<feature type="compositionally biased region" description="Acidic residues" evidence="1">
    <location>
        <begin position="298"/>
        <end position="308"/>
    </location>
</feature>
<keyword evidence="3" id="KW-1185">Reference proteome</keyword>
<evidence type="ECO:0000256" key="1">
    <source>
        <dbReference type="SAM" id="MobiDB-lite"/>
    </source>
</evidence>
<feature type="compositionally biased region" description="Low complexity" evidence="1">
    <location>
        <begin position="155"/>
        <end position="167"/>
    </location>
</feature>
<feature type="compositionally biased region" description="Acidic residues" evidence="1">
    <location>
        <begin position="248"/>
        <end position="263"/>
    </location>
</feature>
<proteinExistence type="predicted"/>
<gene>
    <name evidence="2" type="ORF">PECAL_5P08260</name>
</gene>
<accession>A0A8J2WQE8</accession>
<dbReference type="OrthoDB" id="126859at2759"/>
<feature type="region of interest" description="Disordered" evidence="1">
    <location>
        <begin position="298"/>
        <end position="320"/>
    </location>
</feature>
<feature type="compositionally biased region" description="Basic and acidic residues" evidence="1">
    <location>
        <begin position="142"/>
        <end position="154"/>
    </location>
</feature>
<organism evidence="2 3">
    <name type="scientific">Pelagomonas calceolata</name>
    <dbReference type="NCBI Taxonomy" id="35677"/>
    <lineage>
        <taxon>Eukaryota</taxon>
        <taxon>Sar</taxon>
        <taxon>Stramenopiles</taxon>
        <taxon>Ochrophyta</taxon>
        <taxon>Pelagophyceae</taxon>
        <taxon>Pelagomonadales</taxon>
        <taxon>Pelagomonadaceae</taxon>
        <taxon>Pelagomonas</taxon>
    </lineage>
</organism>
<dbReference type="CDD" id="cd04508">
    <property type="entry name" value="Tudor_SF"/>
    <property type="match status" value="1"/>
</dbReference>
<feature type="compositionally biased region" description="Acidic residues" evidence="1">
    <location>
        <begin position="208"/>
        <end position="218"/>
    </location>
</feature>
<dbReference type="SUPFAM" id="SSF63748">
    <property type="entry name" value="Tudor/PWWP/MBT"/>
    <property type="match status" value="1"/>
</dbReference>
<comment type="caution">
    <text evidence="2">The sequence shown here is derived from an EMBL/GenBank/DDBJ whole genome shotgun (WGS) entry which is preliminary data.</text>
</comment>
<feature type="compositionally biased region" description="Pro residues" evidence="1">
    <location>
        <begin position="12"/>
        <end position="24"/>
    </location>
</feature>
<reference evidence="2" key="1">
    <citation type="submission" date="2021-11" db="EMBL/GenBank/DDBJ databases">
        <authorList>
            <consortium name="Genoscope - CEA"/>
            <person name="William W."/>
        </authorList>
    </citation>
    <scope>NUCLEOTIDE SEQUENCE</scope>
</reference>
<evidence type="ECO:0000313" key="2">
    <source>
        <dbReference type="EMBL" id="CAH0376260.1"/>
    </source>
</evidence>
<name>A0A8J2WQE8_9STRA</name>
<dbReference type="AlphaFoldDB" id="A0A8J2WQE8"/>
<feature type="compositionally biased region" description="Basic and acidic residues" evidence="1">
    <location>
        <begin position="79"/>
        <end position="95"/>
    </location>
</feature>
<feature type="region of interest" description="Disordered" evidence="1">
    <location>
        <begin position="1"/>
        <end position="268"/>
    </location>
</feature>
<feature type="compositionally biased region" description="Pro residues" evidence="1">
    <location>
        <begin position="107"/>
        <end position="118"/>
    </location>
</feature>
<dbReference type="Gene3D" id="2.30.30.140">
    <property type="match status" value="1"/>
</dbReference>
<sequence>MYSPRRVSVEGPPTPPTPPTPPAPTSDEEHNASDAEAPSSKAFASPYAVPASTTLQRERRAWRAQQSEDAPPTPLRTPEPARLREGLRATPERTRSGLFLRHVKSPSPSPPSEPPPPRSIDASPAAAARRDLDRRRRGARAFAEEERRRARAQRDAGGARAGAGFVAERPEVFNGGVERPERVLPKPRAVEEDLPPLPPPRVMKEEVCAEEEDFEGLLDDAAPAPEAPAPAPAPPAPTAPTSPTGYSDDAEDFEDESDDDNEEAIGVGVQVEARFGGEEDWYPGTVKAVNADGTYEIAYDDGDEEDSVAPEYVRLRPSSP</sequence>
<dbReference type="EMBL" id="CAKKNE010000005">
    <property type="protein sequence ID" value="CAH0376260.1"/>
    <property type="molecule type" value="Genomic_DNA"/>
</dbReference>
<evidence type="ECO:0008006" key="4">
    <source>
        <dbReference type="Google" id="ProtNLM"/>
    </source>
</evidence>
<evidence type="ECO:0000313" key="3">
    <source>
        <dbReference type="Proteomes" id="UP000789595"/>
    </source>
</evidence>